<feature type="binding site" evidence="9">
    <location>
        <position position="218"/>
    </location>
    <ligand>
        <name>Zn(2+)</name>
        <dbReference type="ChEBI" id="CHEBI:29105"/>
        <note>ligand shared between dimeric partners</note>
    </ligand>
</feature>
<dbReference type="GO" id="GO:0005737">
    <property type="term" value="C:cytoplasm"/>
    <property type="evidence" value="ECO:0000318"/>
    <property type="project" value="GO_Central"/>
</dbReference>
<dbReference type="InterPro" id="IPR018146">
    <property type="entry name" value="Glyoxalase_1_CS"/>
</dbReference>
<evidence type="ECO:0000256" key="1">
    <source>
        <dbReference type="ARBA" id="ARBA00005008"/>
    </source>
</evidence>
<accession>A0A0K9NZF8</accession>
<comment type="function">
    <text evidence="10">Catalyzes the conversion of hemimercaptal, formed from methylglyoxal and glutathione, to S-lactoylglutathione.</text>
</comment>
<dbReference type="PANTHER" id="PTHR46036">
    <property type="entry name" value="LACTOYLGLUTATHIONE LYASE"/>
    <property type="match status" value="1"/>
</dbReference>
<dbReference type="SUPFAM" id="SSF54593">
    <property type="entry name" value="Glyoxalase/Bleomycin resistance protein/Dihydroxybiphenyl dioxygenase"/>
    <property type="match status" value="2"/>
</dbReference>
<keyword evidence="5 10" id="KW-0456">Lyase</keyword>
<comment type="caution">
    <text evidence="12">The sequence shown here is derived from an EMBL/GenBank/DDBJ whole genome shotgun (WGS) entry which is preliminary data.</text>
</comment>
<dbReference type="Gene3D" id="3.10.180.10">
    <property type="entry name" value="2,3-Dihydroxybiphenyl 1,2-Dioxygenase, domain 1"/>
    <property type="match status" value="2"/>
</dbReference>
<keyword evidence="9 10" id="KW-0862">Zinc</keyword>
<keyword evidence="13" id="KW-1185">Reference proteome</keyword>
<proteinExistence type="inferred from homology"/>
<dbReference type="STRING" id="29655.A0A0K9NZF8"/>
<feature type="domain" description="VOC" evidence="11">
    <location>
        <begin position="229"/>
        <end position="353"/>
    </location>
</feature>
<comment type="pathway">
    <text evidence="1 10">Secondary metabolite metabolism; methylglyoxal degradation; (R)-lactate from methylglyoxal: step 1/2.</text>
</comment>
<dbReference type="PANTHER" id="PTHR46036:SF5">
    <property type="entry name" value="LACTOYLGLUTATHIONE LYASE"/>
    <property type="match status" value="1"/>
</dbReference>
<dbReference type="GO" id="GO:0046872">
    <property type="term" value="F:metal ion binding"/>
    <property type="evidence" value="ECO:0007669"/>
    <property type="project" value="UniProtKB-UniRule"/>
</dbReference>
<feature type="binding site" evidence="9">
    <location>
        <position position="170"/>
    </location>
    <ligand>
        <name>Zn(2+)</name>
        <dbReference type="ChEBI" id="CHEBI:29105"/>
        <note>ligand shared between dimeric partners</note>
    </ligand>
</feature>
<name>A0A0K9NZF8_ZOSMR</name>
<dbReference type="EMBL" id="LFYR01001490">
    <property type="protein sequence ID" value="KMZ61350.1"/>
    <property type="molecule type" value="Genomic_DNA"/>
</dbReference>
<dbReference type="GO" id="GO:0004462">
    <property type="term" value="F:lactoylglutathione lyase activity"/>
    <property type="evidence" value="ECO:0000318"/>
    <property type="project" value="GO_Central"/>
</dbReference>
<evidence type="ECO:0000256" key="3">
    <source>
        <dbReference type="ARBA" id="ARBA00012081"/>
    </source>
</evidence>
<evidence type="ECO:0000259" key="11">
    <source>
        <dbReference type="PROSITE" id="PS51819"/>
    </source>
</evidence>
<evidence type="ECO:0000256" key="4">
    <source>
        <dbReference type="ARBA" id="ARBA00022723"/>
    </source>
</evidence>
<comment type="catalytic activity">
    <reaction evidence="7 10">
        <text>(R)-S-lactoylglutathione = methylglyoxal + glutathione</text>
        <dbReference type="Rhea" id="RHEA:19069"/>
        <dbReference type="ChEBI" id="CHEBI:17158"/>
        <dbReference type="ChEBI" id="CHEBI:57474"/>
        <dbReference type="ChEBI" id="CHEBI:57925"/>
        <dbReference type="EC" id="4.4.1.5"/>
    </reaction>
</comment>
<gene>
    <name evidence="12" type="ORF">ZOSMA_530G00040</name>
</gene>
<organism evidence="12 13">
    <name type="scientific">Zostera marina</name>
    <name type="common">Eelgrass</name>
    <dbReference type="NCBI Taxonomy" id="29655"/>
    <lineage>
        <taxon>Eukaryota</taxon>
        <taxon>Viridiplantae</taxon>
        <taxon>Streptophyta</taxon>
        <taxon>Embryophyta</taxon>
        <taxon>Tracheophyta</taxon>
        <taxon>Spermatophyta</taxon>
        <taxon>Magnoliopsida</taxon>
        <taxon>Liliopsida</taxon>
        <taxon>Zosteraceae</taxon>
        <taxon>Zostera</taxon>
    </lineage>
</organism>
<reference evidence="13" key="1">
    <citation type="journal article" date="2016" name="Nature">
        <title>The genome of the seagrass Zostera marina reveals angiosperm adaptation to the sea.</title>
        <authorList>
            <person name="Olsen J.L."/>
            <person name="Rouze P."/>
            <person name="Verhelst B."/>
            <person name="Lin Y.-C."/>
            <person name="Bayer T."/>
            <person name="Collen J."/>
            <person name="Dattolo E."/>
            <person name="De Paoli E."/>
            <person name="Dittami S."/>
            <person name="Maumus F."/>
            <person name="Michel G."/>
            <person name="Kersting A."/>
            <person name="Lauritano C."/>
            <person name="Lohaus R."/>
            <person name="Toepel M."/>
            <person name="Tonon T."/>
            <person name="Vanneste K."/>
            <person name="Amirebrahimi M."/>
            <person name="Brakel J."/>
            <person name="Bostroem C."/>
            <person name="Chovatia M."/>
            <person name="Grimwood J."/>
            <person name="Jenkins J.W."/>
            <person name="Jueterbock A."/>
            <person name="Mraz A."/>
            <person name="Stam W.T."/>
            <person name="Tice H."/>
            <person name="Bornberg-Bauer E."/>
            <person name="Green P.J."/>
            <person name="Pearson G.A."/>
            <person name="Procaccini G."/>
            <person name="Duarte C.M."/>
            <person name="Schmutz J."/>
            <person name="Reusch T.B.H."/>
            <person name="Van de Peer Y."/>
        </authorList>
    </citation>
    <scope>NUCLEOTIDE SEQUENCE [LARGE SCALE GENOMIC DNA]</scope>
    <source>
        <strain evidence="13">cv. Finnish</strain>
    </source>
</reference>
<dbReference type="NCBIfam" id="TIGR00068">
    <property type="entry name" value="glyox_I"/>
    <property type="match status" value="1"/>
</dbReference>
<feature type="domain" description="VOC" evidence="11">
    <location>
        <begin position="98"/>
        <end position="222"/>
    </location>
</feature>
<dbReference type="PROSITE" id="PS00935">
    <property type="entry name" value="GLYOXALASE_I_2"/>
    <property type="match status" value="1"/>
</dbReference>
<evidence type="ECO:0000256" key="5">
    <source>
        <dbReference type="ARBA" id="ARBA00023239"/>
    </source>
</evidence>
<protein>
    <recommendedName>
        <fullName evidence="3 10">Lactoylglutathione lyase</fullName>
        <ecNumber evidence="3 10">4.4.1.5</ecNumber>
    </recommendedName>
    <alternativeName>
        <fullName evidence="6 10">Glyoxalase I</fullName>
    </alternativeName>
</protein>
<evidence type="ECO:0000256" key="10">
    <source>
        <dbReference type="RuleBase" id="RU361179"/>
    </source>
</evidence>
<dbReference type="AlphaFoldDB" id="A0A0K9NZF8"/>
<sequence length="361" mass="39977">MDMVTGIALPSTYRVVTAKSASNQPGAPRCFSTSRRLALLQLGGIVMPQAQKVFVEMGGKKLARAEESNGIFGDIAQAATIPTPEEDVLQWAKNDNRKLLHVVYCVGDLDKTIKFYTECLGMKLLRRRDIPSEKYGNAFLGYGPEETNFAIELTYNYGVDKYKIGTGFGHIGIAVDNVVKVVDLINAKGGKLIRKVGSVNGDNSITACIEDPNGYPFEILERKTPSPEPLRQVMLRVGDLDRSTKYYENAFGMKLLQRQDYPDYKYTTATMSYGDEDKNTVLKLTYNYGVKEYDKGNGYAQMAIGTDDVYKTAQAIKKSGGKITREPAPVPGINTKITACEDPDGWRSVFVDNIDFAKEMT</sequence>
<feature type="active site" description="Proton donor/acceptor" evidence="8">
    <location>
        <position position="218"/>
    </location>
</feature>
<dbReference type="Proteomes" id="UP000036987">
    <property type="component" value="Unassembled WGS sequence"/>
</dbReference>
<evidence type="ECO:0000256" key="9">
    <source>
        <dbReference type="PIRSR" id="PIRSR604361-3"/>
    </source>
</evidence>
<dbReference type="InterPro" id="IPR004360">
    <property type="entry name" value="Glyas_Fos-R_dOase_dom"/>
</dbReference>
<evidence type="ECO:0000313" key="12">
    <source>
        <dbReference type="EMBL" id="KMZ61350.1"/>
    </source>
</evidence>
<keyword evidence="4 9" id="KW-0479">Metal-binding</keyword>
<comment type="cofactor">
    <cofactor evidence="9">
        <name>Zn(2+)</name>
        <dbReference type="ChEBI" id="CHEBI:29105"/>
    </cofactor>
    <text evidence="9">Binds 1 zinc ion per subunit. In the homodimer, two zinc ions are bound between subunits.</text>
</comment>
<dbReference type="InterPro" id="IPR029068">
    <property type="entry name" value="Glyas_Bleomycin-R_OHBP_Dase"/>
</dbReference>
<feature type="binding site" evidence="9">
    <location>
        <position position="152"/>
    </location>
    <ligand>
        <name>Zn(2+)</name>
        <dbReference type="ChEBI" id="CHEBI:29105"/>
        <note>ligand shared between dimeric partners</note>
    </ligand>
</feature>
<dbReference type="UniPathway" id="UPA00619">
    <property type="reaction ID" value="UER00675"/>
</dbReference>
<evidence type="ECO:0000256" key="8">
    <source>
        <dbReference type="PIRSR" id="PIRSR604361-1"/>
    </source>
</evidence>
<dbReference type="Pfam" id="PF00903">
    <property type="entry name" value="Glyoxalase"/>
    <property type="match status" value="2"/>
</dbReference>
<dbReference type="PROSITE" id="PS51819">
    <property type="entry name" value="VOC"/>
    <property type="match status" value="2"/>
</dbReference>
<evidence type="ECO:0000313" key="13">
    <source>
        <dbReference type="Proteomes" id="UP000036987"/>
    </source>
</evidence>
<dbReference type="PROSITE" id="PS00934">
    <property type="entry name" value="GLYOXALASE_I_1"/>
    <property type="match status" value="1"/>
</dbReference>
<dbReference type="InterPro" id="IPR004361">
    <property type="entry name" value="Glyoxalase_1"/>
</dbReference>
<dbReference type="EC" id="4.4.1.5" evidence="3 10"/>
<dbReference type="GO" id="GO:0019243">
    <property type="term" value="P:methylglyoxal catabolic process to D-lactate via S-lactoyl-glutathione"/>
    <property type="evidence" value="ECO:0000318"/>
    <property type="project" value="GO_Central"/>
</dbReference>
<evidence type="ECO:0000256" key="2">
    <source>
        <dbReference type="ARBA" id="ARBA00010363"/>
    </source>
</evidence>
<comment type="similarity">
    <text evidence="2 10">Belongs to the glyoxalase I family.</text>
</comment>
<dbReference type="OrthoDB" id="16820at2759"/>
<evidence type="ECO:0000256" key="7">
    <source>
        <dbReference type="ARBA" id="ARBA00048273"/>
    </source>
</evidence>
<evidence type="ECO:0000256" key="6">
    <source>
        <dbReference type="ARBA" id="ARBA00030537"/>
    </source>
</evidence>
<dbReference type="InterPro" id="IPR037523">
    <property type="entry name" value="VOC_core"/>
</dbReference>